<sequence>MAPSTTSTDAVDLQIAKRCGQGVLPGHGKIVRVCRVHLDGEGVVGDQWAEGCS</sequence>
<name>A0A382NUP7_9ZZZZ</name>
<proteinExistence type="predicted"/>
<dbReference type="EMBL" id="UINC01102605">
    <property type="protein sequence ID" value="SVC64360.1"/>
    <property type="molecule type" value="Genomic_DNA"/>
</dbReference>
<organism evidence="1">
    <name type="scientific">marine metagenome</name>
    <dbReference type="NCBI Taxonomy" id="408172"/>
    <lineage>
        <taxon>unclassified sequences</taxon>
        <taxon>metagenomes</taxon>
        <taxon>ecological metagenomes</taxon>
    </lineage>
</organism>
<feature type="non-terminal residue" evidence="1">
    <location>
        <position position="53"/>
    </location>
</feature>
<reference evidence="1" key="1">
    <citation type="submission" date="2018-05" db="EMBL/GenBank/DDBJ databases">
        <authorList>
            <person name="Lanie J.A."/>
            <person name="Ng W.-L."/>
            <person name="Kazmierczak K.M."/>
            <person name="Andrzejewski T.M."/>
            <person name="Davidsen T.M."/>
            <person name="Wayne K.J."/>
            <person name="Tettelin H."/>
            <person name="Glass J.I."/>
            <person name="Rusch D."/>
            <person name="Podicherti R."/>
            <person name="Tsui H.-C.T."/>
            <person name="Winkler M.E."/>
        </authorList>
    </citation>
    <scope>NUCLEOTIDE SEQUENCE</scope>
</reference>
<protein>
    <submittedName>
        <fullName evidence="1">Uncharacterized protein</fullName>
    </submittedName>
</protein>
<dbReference type="AlphaFoldDB" id="A0A382NUP7"/>
<evidence type="ECO:0000313" key="1">
    <source>
        <dbReference type="EMBL" id="SVC64360.1"/>
    </source>
</evidence>
<accession>A0A382NUP7</accession>
<gene>
    <name evidence="1" type="ORF">METZ01_LOCUS317214</name>
</gene>